<keyword evidence="3" id="KW-0804">Transcription</keyword>
<comment type="caution">
    <text evidence="6">The sequence shown here is derived from an EMBL/GenBank/DDBJ whole genome shotgun (WGS) entry which is preliminary data.</text>
</comment>
<dbReference type="InterPro" id="IPR009057">
    <property type="entry name" value="Homeodomain-like_sf"/>
</dbReference>
<evidence type="ECO:0000259" key="5">
    <source>
        <dbReference type="PROSITE" id="PS50983"/>
    </source>
</evidence>
<dbReference type="PROSITE" id="PS50983">
    <property type="entry name" value="FE_B12_PBP"/>
    <property type="match status" value="1"/>
</dbReference>
<evidence type="ECO:0000256" key="1">
    <source>
        <dbReference type="ARBA" id="ARBA00023015"/>
    </source>
</evidence>
<keyword evidence="7" id="KW-1185">Reference proteome</keyword>
<dbReference type="PROSITE" id="PS01124">
    <property type="entry name" value="HTH_ARAC_FAMILY_2"/>
    <property type="match status" value="1"/>
</dbReference>
<dbReference type="PRINTS" id="PR00032">
    <property type="entry name" value="HTHARAC"/>
</dbReference>
<feature type="domain" description="HTH araC/xylS-type" evidence="4">
    <location>
        <begin position="5"/>
        <end position="103"/>
    </location>
</feature>
<dbReference type="Gene3D" id="3.40.50.1980">
    <property type="entry name" value="Nitrogenase molybdenum iron protein domain"/>
    <property type="match status" value="2"/>
</dbReference>
<gene>
    <name evidence="6" type="ORF">ACFO1S_23075</name>
</gene>
<evidence type="ECO:0000256" key="3">
    <source>
        <dbReference type="ARBA" id="ARBA00023163"/>
    </source>
</evidence>
<dbReference type="InterPro" id="IPR018062">
    <property type="entry name" value="HTH_AraC-typ_CS"/>
</dbReference>
<organism evidence="6 7">
    <name type="scientific">Cohnella boryungensis</name>
    <dbReference type="NCBI Taxonomy" id="768479"/>
    <lineage>
        <taxon>Bacteria</taxon>
        <taxon>Bacillati</taxon>
        <taxon>Bacillota</taxon>
        <taxon>Bacilli</taxon>
        <taxon>Bacillales</taxon>
        <taxon>Paenibacillaceae</taxon>
        <taxon>Cohnella</taxon>
    </lineage>
</organism>
<dbReference type="Pfam" id="PF01497">
    <property type="entry name" value="Peripla_BP_2"/>
    <property type="match status" value="1"/>
</dbReference>
<evidence type="ECO:0000256" key="2">
    <source>
        <dbReference type="ARBA" id="ARBA00023125"/>
    </source>
</evidence>
<dbReference type="InterPro" id="IPR020449">
    <property type="entry name" value="Tscrpt_reg_AraC-type_HTH"/>
</dbReference>
<reference evidence="7" key="1">
    <citation type="journal article" date="2019" name="Int. J. Syst. Evol. Microbiol.">
        <title>The Global Catalogue of Microorganisms (GCM) 10K type strain sequencing project: providing services to taxonomists for standard genome sequencing and annotation.</title>
        <authorList>
            <consortium name="The Broad Institute Genomics Platform"/>
            <consortium name="The Broad Institute Genome Sequencing Center for Infectious Disease"/>
            <person name="Wu L."/>
            <person name="Ma J."/>
        </authorList>
    </citation>
    <scope>NUCLEOTIDE SEQUENCE [LARGE SCALE GENOMIC DNA]</scope>
    <source>
        <strain evidence="7">CGMCC 4.1641</strain>
    </source>
</reference>
<name>A0ABV8SFH7_9BACL</name>
<dbReference type="Pfam" id="PF12833">
    <property type="entry name" value="HTH_18"/>
    <property type="match status" value="1"/>
</dbReference>
<evidence type="ECO:0000259" key="4">
    <source>
        <dbReference type="PROSITE" id="PS01124"/>
    </source>
</evidence>
<dbReference type="PANTHER" id="PTHR43280">
    <property type="entry name" value="ARAC-FAMILY TRANSCRIPTIONAL REGULATOR"/>
    <property type="match status" value="1"/>
</dbReference>
<sequence length="365" mass="41510">MDKIRNAQAYMASHMEKTITREQLAQVAQLHPEHFSRMFRKLAGMSPSDYLTRIRMEKAKSLLQQSGQPVLNVARKVGYSDPYHFSRRFKKYTGMAPSLYANRRNPRIVALDGFGHCRALGLEPIAADSSRPGSHPESWPEGLVDLRDATEPSPAAEILRELAPDLIITMRSEWREPLSAIAPVLAVQVLDDPIYEQFPDIARALGKEQEAQQWTSRYEAQCESLRKQVHSCIGLARVAILRVRNGLLQMYGTLNMGYPLYRSLRLTPPERIWMQCACNVHFHSSVITIEELPFYEAEHLFVVLQPDSGAEHMWAEIRASQAWLSYPAVRAGNVYCVDVQDWLAYDPVSIANQMTEAARLITRTE</sequence>
<dbReference type="Gene3D" id="1.10.10.60">
    <property type="entry name" value="Homeodomain-like"/>
    <property type="match status" value="2"/>
</dbReference>
<keyword evidence="2" id="KW-0238">DNA-binding</keyword>
<feature type="domain" description="Fe/B12 periplasmic-binding" evidence="5">
    <location>
        <begin position="107"/>
        <end position="365"/>
    </location>
</feature>
<proteinExistence type="predicted"/>
<dbReference type="InterPro" id="IPR002491">
    <property type="entry name" value="ABC_transptr_periplasmic_BD"/>
</dbReference>
<dbReference type="SUPFAM" id="SSF53807">
    <property type="entry name" value="Helical backbone' metal receptor"/>
    <property type="match status" value="1"/>
</dbReference>
<dbReference type="SMART" id="SM00342">
    <property type="entry name" value="HTH_ARAC"/>
    <property type="match status" value="1"/>
</dbReference>
<dbReference type="EMBL" id="JBHSED010000058">
    <property type="protein sequence ID" value="MFC4306311.1"/>
    <property type="molecule type" value="Genomic_DNA"/>
</dbReference>
<protein>
    <submittedName>
        <fullName evidence="6">Helix-turn-helix domain-containing protein</fullName>
    </submittedName>
</protein>
<keyword evidence="1" id="KW-0805">Transcription regulation</keyword>
<dbReference type="PANTHER" id="PTHR43280:SF2">
    <property type="entry name" value="HTH-TYPE TRANSCRIPTIONAL REGULATOR EXSA"/>
    <property type="match status" value="1"/>
</dbReference>
<dbReference type="PROSITE" id="PS00041">
    <property type="entry name" value="HTH_ARAC_FAMILY_1"/>
    <property type="match status" value="1"/>
</dbReference>
<dbReference type="InterPro" id="IPR018060">
    <property type="entry name" value="HTH_AraC"/>
</dbReference>
<evidence type="ECO:0000313" key="6">
    <source>
        <dbReference type="EMBL" id="MFC4306311.1"/>
    </source>
</evidence>
<evidence type="ECO:0000313" key="7">
    <source>
        <dbReference type="Proteomes" id="UP001595755"/>
    </source>
</evidence>
<dbReference type="Proteomes" id="UP001595755">
    <property type="component" value="Unassembled WGS sequence"/>
</dbReference>
<accession>A0ABV8SFH7</accession>
<dbReference type="SUPFAM" id="SSF46689">
    <property type="entry name" value="Homeodomain-like"/>
    <property type="match status" value="2"/>
</dbReference>